<dbReference type="eggNOG" id="arCOG09797">
    <property type="taxonomic scope" value="Archaea"/>
</dbReference>
<accession>F0QSU9</accession>
<gene>
    <name evidence="1" type="ordered locus">VMUT_0154</name>
</gene>
<protein>
    <submittedName>
        <fullName evidence="1">Uncharacterized protein</fullName>
    </submittedName>
</protein>
<dbReference type="AlphaFoldDB" id="F0QSU9"/>
<dbReference type="Proteomes" id="UP000007485">
    <property type="component" value="Chromosome"/>
</dbReference>
<evidence type="ECO:0000313" key="2">
    <source>
        <dbReference type="Proteomes" id="UP000007485"/>
    </source>
</evidence>
<dbReference type="HOGENOM" id="CLU_2490641_0_0_2"/>
<dbReference type="KEGG" id="vmo:VMUT_0154"/>
<proteinExistence type="predicted"/>
<dbReference type="EMBL" id="CP002529">
    <property type="protein sequence ID" value="ADY00370.1"/>
    <property type="molecule type" value="Genomic_DNA"/>
</dbReference>
<evidence type="ECO:0000313" key="1">
    <source>
        <dbReference type="EMBL" id="ADY00370.1"/>
    </source>
</evidence>
<dbReference type="RefSeq" id="WP_013603534.1">
    <property type="nucleotide sequence ID" value="NC_015151.1"/>
</dbReference>
<keyword evidence="2" id="KW-1185">Reference proteome</keyword>
<organism evidence="1 2">
    <name type="scientific">Vulcanisaeta moutnovskia (strain 768-28)</name>
    <dbReference type="NCBI Taxonomy" id="985053"/>
    <lineage>
        <taxon>Archaea</taxon>
        <taxon>Thermoproteota</taxon>
        <taxon>Thermoprotei</taxon>
        <taxon>Thermoproteales</taxon>
        <taxon>Thermoproteaceae</taxon>
        <taxon>Vulcanisaeta</taxon>
    </lineage>
</organism>
<dbReference type="GeneID" id="10287806"/>
<sequence length="86" mass="9617">MALGICWGVKVRGSARLRCGESVDDLRVVDEVNRLINEFISRVEKHKATLLSDSAAALLRSKYGNDVVLLTELALDIHEISIQRIR</sequence>
<name>F0QSU9_VULM7</name>
<reference evidence="1 2" key="1">
    <citation type="journal article" date="2011" name="J. Bacteriol.">
        <title>Complete genome sequence of 'Vulcanisaeta moutnovskia' strain 768-28, a novel member of the hyperthermophilic crenarchaeal genus vulcanisaeta.</title>
        <authorList>
            <person name="Gumerov V.M."/>
            <person name="Mardanov A.V."/>
            <person name="Beletsky A.V."/>
            <person name="Prokofeva M.I."/>
            <person name="Bonch-Osmolovskaya E.A."/>
            <person name="Ravin N.V."/>
            <person name="Skryabin K.G."/>
        </authorList>
    </citation>
    <scope>NUCLEOTIDE SEQUENCE [LARGE SCALE GENOMIC DNA]</scope>
    <source>
        <strain evidence="1 2">768-28</strain>
    </source>
</reference>